<accession>X1BQT9</accession>
<feature type="non-terminal residue" evidence="1">
    <location>
        <position position="1"/>
    </location>
</feature>
<evidence type="ECO:0000313" key="1">
    <source>
        <dbReference type="EMBL" id="GAG97435.1"/>
    </source>
</evidence>
<protein>
    <submittedName>
        <fullName evidence="1">Uncharacterized protein</fullName>
    </submittedName>
</protein>
<name>X1BQT9_9ZZZZ</name>
<reference evidence="1" key="1">
    <citation type="journal article" date="2014" name="Front. Microbiol.">
        <title>High frequency of phylogenetically diverse reductive dehalogenase-homologous genes in deep subseafloor sedimentary metagenomes.</title>
        <authorList>
            <person name="Kawai M."/>
            <person name="Futagami T."/>
            <person name="Toyoda A."/>
            <person name="Takaki Y."/>
            <person name="Nishi S."/>
            <person name="Hori S."/>
            <person name="Arai W."/>
            <person name="Tsubouchi T."/>
            <person name="Morono Y."/>
            <person name="Uchiyama I."/>
            <person name="Ito T."/>
            <person name="Fujiyama A."/>
            <person name="Inagaki F."/>
            <person name="Takami H."/>
        </authorList>
    </citation>
    <scope>NUCLEOTIDE SEQUENCE</scope>
    <source>
        <strain evidence="1">Expedition CK06-06</strain>
    </source>
</reference>
<dbReference type="EMBL" id="BART01027799">
    <property type="protein sequence ID" value="GAG97435.1"/>
    <property type="molecule type" value="Genomic_DNA"/>
</dbReference>
<gene>
    <name evidence="1" type="ORF">S01H4_49187</name>
</gene>
<sequence length="59" mass="6734">VQEQPDKDVKVDAPIEQVIEEIVETDNVETKKEEKPQLIETPSLPENVEKLVGIKSFFL</sequence>
<dbReference type="AlphaFoldDB" id="X1BQT9"/>
<comment type="caution">
    <text evidence="1">The sequence shown here is derived from an EMBL/GenBank/DDBJ whole genome shotgun (WGS) entry which is preliminary data.</text>
</comment>
<organism evidence="1">
    <name type="scientific">marine sediment metagenome</name>
    <dbReference type="NCBI Taxonomy" id="412755"/>
    <lineage>
        <taxon>unclassified sequences</taxon>
        <taxon>metagenomes</taxon>
        <taxon>ecological metagenomes</taxon>
    </lineage>
</organism>
<proteinExistence type="predicted"/>